<proteinExistence type="predicted"/>
<organism evidence="1 2">
    <name type="scientific">Hordeum vulgare subsp. vulgare</name>
    <name type="common">Domesticated barley</name>
    <dbReference type="NCBI Taxonomy" id="112509"/>
    <lineage>
        <taxon>Eukaryota</taxon>
        <taxon>Viridiplantae</taxon>
        <taxon>Streptophyta</taxon>
        <taxon>Embryophyta</taxon>
        <taxon>Tracheophyta</taxon>
        <taxon>Spermatophyta</taxon>
        <taxon>Magnoliopsida</taxon>
        <taxon>Liliopsida</taxon>
        <taxon>Poales</taxon>
        <taxon>Poaceae</taxon>
        <taxon>BOP clade</taxon>
        <taxon>Pooideae</taxon>
        <taxon>Triticodae</taxon>
        <taxon>Triticeae</taxon>
        <taxon>Hordeinae</taxon>
        <taxon>Hordeum</taxon>
    </lineage>
</organism>
<dbReference type="InterPro" id="IPR053253">
    <property type="entry name" value="Sex_diff_modulator"/>
</dbReference>
<protein>
    <submittedName>
        <fullName evidence="1">Uncharacterized protein</fullName>
    </submittedName>
</protein>
<dbReference type="AlphaFoldDB" id="A0A8I6WK24"/>
<dbReference type="EnsemblPlants" id="HORVU.MOREX.r3.2HG0147760.1">
    <property type="protein sequence ID" value="HORVU.MOREX.r3.2HG0147760.1.CDS1"/>
    <property type="gene ID" value="HORVU.MOREX.r3.2HG0147760"/>
</dbReference>
<dbReference type="PANTHER" id="PTHR33087">
    <property type="entry name" value="OS07G0539200 PROTEIN"/>
    <property type="match status" value="1"/>
</dbReference>
<accession>A0A8I6WK24</accession>
<keyword evidence="2" id="KW-1185">Reference proteome</keyword>
<dbReference type="Gramene" id="HORVU.MOREX.r2.2HG0121480.1">
    <property type="protein sequence ID" value="HORVU.MOREX.r2.2HG0121480.1.CDS.1"/>
    <property type="gene ID" value="HORVU.MOREX.r2.2HG0121480"/>
</dbReference>
<sequence>MHYWSVEGAEEIPVRRVRVDRLDSRTLERGHTKTFACWVWTSDVANIPTKHTLVVLPRGAGRVEEM</sequence>
<reference evidence="2" key="1">
    <citation type="journal article" date="2012" name="Nature">
        <title>A physical, genetic and functional sequence assembly of the barley genome.</title>
        <authorList>
            <consortium name="The International Barley Genome Sequencing Consortium"/>
            <person name="Mayer K.F."/>
            <person name="Waugh R."/>
            <person name="Brown J.W."/>
            <person name="Schulman A."/>
            <person name="Langridge P."/>
            <person name="Platzer M."/>
            <person name="Fincher G.B."/>
            <person name="Muehlbauer G.J."/>
            <person name="Sato K."/>
            <person name="Close T.J."/>
            <person name="Wise R.P."/>
            <person name="Stein N."/>
        </authorList>
    </citation>
    <scope>NUCLEOTIDE SEQUENCE [LARGE SCALE GENOMIC DNA]</scope>
    <source>
        <strain evidence="2">cv. Morex</strain>
    </source>
</reference>
<dbReference type="Gramene" id="HORVU.MOREX.r3.2HG0147760.1">
    <property type="protein sequence ID" value="HORVU.MOREX.r3.2HG0147760.1.CDS1"/>
    <property type="gene ID" value="HORVU.MOREX.r3.2HG0147760"/>
</dbReference>
<name>A0A8I6WK24_HORVV</name>
<dbReference type="PANTHER" id="PTHR33087:SF49">
    <property type="entry name" value="DUF4283 DOMAIN-CONTAINING PROTEIN"/>
    <property type="match status" value="1"/>
</dbReference>
<evidence type="ECO:0000313" key="2">
    <source>
        <dbReference type="Proteomes" id="UP000011116"/>
    </source>
</evidence>
<evidence type="ECO:0000313" key="1">
    <source>
        <dbReference type="EnsemblPlants" id="HORVU.MOREX.r3.2HG0147760.1.CDS1"/>
    </source>
</evidence>
<reference evidence="1" key="2">
    <citation type="submission" date="2020-10" db="EMBL/GenBank/DDBJ databases">
        <authorList>
            <person name="Scholz U."/>
            <person name="Mascher M."/>
            <person name="Fiebig A."/>
        </authorList>
    </citation>
    <scope>NUCLEOTIDE SEQUENCE [LARGE SCALE GENOMIC DNA]</scope>
    <source>
        <strain evidence="1">cv. Morex</strain>
    </source>
</reference>
<dbReference type="Proteomes" id="UP000011116">
    <property type="component" value="Chromosome 2H"/>
</dbReference>
<reference evidence="1" key="3">
    <citation type="submission" date="2022-01" db="UniProtKB">
        <authorList>
            <consortium name="EnsemblPlants"/>
        </authorList>
    </citation>
    <scope>IDENTIFICATION</scope>
    <source>
        <strain evidence="1">subsp. vulgare</strain>
    </source>
</reference>